<sequence length="113" mass="12545">MEKIFTDSIVPSLQQMSPVEIAVTICNDLDVKAVIKNFGLISFAFPSKILHSYVEKNLCKRLIDSEKRDLIRRRQIMVSSVITYSLNGNVEKEGLLSNVVVLSGIKCSDPSAS</sequence>
<proteinExistence type="predicted"/>
<dbReference type="EMBL" id="BMAW01097905">
    <property type="protein sequence ID" value="GFS82059.1"/>
    <property type="molecule type" value="Genomic_DNA"/>
</dbReference>
<dbReference type="Proteomes" id="UP000887013">
    <property type="component" value="Unassembled WGS sequence"/>
</dbReference>
<evidence type="ECO:0000313" key="1">
    <source>
        <dbReference type="EMBL" id="GFS82059.1"/>
    </source>
</evidence>
<organism evidence="1 2">
    <name type="scientific">Nephila pilipes</name>
    <name type="common">Giant wood spider</name>
    <name type="synonym">Nephila maculata</name>
    <dbReference type="NCBI Taxonomy" id="299642"/>
    <lineage>
        <taxon>Eukaryota</taxon>
        <taxon>Metazoa</taxon>
        <taxon>Ecdysozoa</taxon>
        <taxon>Arthropoda</taxon>
        <taxon>Chelicerata</taxon>
        <taxon>Arachnida</taxon>
        <taxon>Araneae</taxon>
        <taxon>Araneomorphae</taxon>
        <taxon>Entelegynae</taxon>
        <taxon>Araneoidea</taxon>
        <taxon>Nephilidae</taxon>
        <taxon>Nephila</taxon>
    </lineage>
</organism>
<name>A0A8X6MWT7_NEPPI</name>
<evidence type="ECO:0000313" key="2">
    <source>
        <dbReference type="Proteomes" id="UP000887013"/>
    </source>
</evidence>
<accession>A0A8X6MWT7</accession>
<keyword evidence="2" id="KW-1185">Reference proteome</keyword>
<reference evidence="1" key="1">
    <citation type="submission" date="2020-08" db="EMBL/GenBank/DDBJ databases">
        <title>Multicomponent nature underlies the extraordinary mechanical properties of spider dragline silk.</title>
        <authorList>
            <person name="Kono N."/>
            <person name="Nakamura H."/>
            <person name="Mori M."/>
            <person name="Yoshida Y."/>
            <person name="Ohtoshi R."/>
            <person name="Malay A.D."/>
            <person name="Moran D.A.P."/>
            <person name="Tomita M."/>
            <person name="Numata K."/>
            <person name="Arakawa K."/>
        </authorList>
    </citation>
    <scope>NUCLEOTIDE SEQUENCE</scope>
</reference>
<protein>
    <submittedName>
        <fullName evidence="1">Uncharacterized protein</fullName>
    </submittedName>
</protein>
<dbReference type="AlphaFoldDB" id="A0A8X6MWT7"/>
<comment type="caution">
    <text evidence="1">The sequence shown here is derived from an EMBL/GenBank/DDBJ whole genome shotgun (WGS) entry which is preliminary data.</text>
</comment>
<gene>
    <name evidence="1" type="ORF">NPIL_284591</name>
</gene>